<dbReference type="Proteomes" id="UP000635245">
    <property type="component" value="Unassembled WGS sequence"/>
</dbReference>
<dbReference type="PANTHER" id="PTHR12110">
    <property type="entry name" value="HYDROXYPYRUVATE ISOMERASE"/>
    <property type="match status" value="1"/>
</dbReference>
<dbReference type="InterPro" id="IPR013022">
    <property type="entry name" value="Xyl_isomerase-like_TIM-brl"/>
</dbReference>
<name>A0A934V6J8_9PSEU</name>
<accession>A0A934V6J8</accession>
<feature type="signal peptide" evidence="1">
    <location>
        <begin position="1"/>
        <end position="37"/>
    </location>
</feature>
<feature type="chain" id="PRO_5037532172" evidence="1">
    <location>
        <begin position="38"/>
        <end position="296"/>
    </location>
</feature>
<dbReference type="InterPro" id="IPR050312">
    <property type="entry name" value="IolE/XylAMocC-like"/>
</dbReference>
<organism evidence="3 4">
    <name type="scientific">Prauserella cavernicola</name>
    <dbReference type="NCBI Taxonomy" id="2800127"/>
    <lineage>
        <taxon>Bacteria</taxon>
        <taxon>Bacillati</taxon>
        <taxon>Actinomycetota</taxon>
        <taxon>Actinomycetes</taxon>
        <taxon>Pseudonocardiales</taxon>
        <taxon>Pseudonocardiaceae</taxon>
        <taxon>Prauserella</taxon>
    </lineage>
</organism>
<dbReference type="GO" id="GO:0016853">
    <property type="term" value="F:isomerase activity"/>
    <property type="evidence" value="ECO:0007669"/>
    <property type="project" value="UniProtKB-KW"/>
</dbReference>
<gene>
    <name evidence="3" type="ORF">JHE00_18270</name>
</gene>
<dbReference type="Gene3D" id="3.20.20.150">
    <property type="entry name" value="Divalent-metal-dependent TIM barrel enzymes"/>
    <property type="match status" value="1"/>
</dbReference>
<evidence type="ECO:0000256" key="1">
    <source>
        <dbReference type="SAM" id="SignalP"/>
    </source>
</evidence>
<sequence length="296" mass="33331">MSDSPEFRLSRRNMLRTAAGAAAVAGITAAASGTAQAGWGHGGKPGHGWGRRLPKDRIAVQLYTLRTALEADLEGTLGELSDIGYRNVELAGTYGRSPQEFRKLLDKYRLKAVSAHVDFNGADVNKLIEDAKILGYRTADCAYANYDTIAEWKDFARRLDVAGKAFRRAGIDYGYHNHDHEFQKLEGHRPFDIIARTTSRHNIHFEFDLYWIVVAGVDPVKEFYKNFGRVTQFHVKDRGPDGGWADLGTGDIDFARIFRETWIGGLVKHYVVEHDQPSDPLHTAEVGYDYLRDLRF</sequence>
<dbReference type="Pfam" id="PF01261">
    <property type="entry name" value="AP_endonuc_2"/>
    <property type="match status" value="1"/>
</dbReference>
<evidence type="ECO:0000259" key="2">
    <source>
        <dbReference type="Pfam" id="PF01261"/>
    </source>
</evidence>
<keyword evidence="3" id="KW-0413">Isomerase</keyword>
<dbReference type="InterPro" id="IPR006311">
    <property type="entry name" value="TAT_signal"/>
</dbReference>
<evidence type="ECO:0000313" key="4">
    <source>
        <dbReference type="Proteomes" id="UP000635245"/>
    </source>
</evidence>
<comment type="caution">
    <text evidence="3">The sequence shown here is derived from an EMBL/GenBank/DDBJ whole genome shotgun (WGS) entry which is preliminary data.</text>
</comment>
<feature type="domain" description="Xylose isomerase-like TIM barrel" evidence="2">
    <location>
        <begin position="79"/>
        <end position="260"/>
    </location>
</feature>
<proteinExistence type="predicted"/>
<dbReference type="PANTHER" id="PTHR12110:SF41">
    <property type="entry name" value="INOSOSE DEHYDRATASE"/>
    <property type="match status" value="1"/>
</dbReference>
<dbReference type="EMBL" id="JAENJH010000004">
    <property type="protein sequence ID" value="MBK1786280.1"/>
    <property type="molecule type" value="Genomic_DNA"/>
</dbReference>
<protein>
    <submittedName>
        <fullName evidence="3">Sugar phosphate isomerase/epimerase</fullName>
    </submittedName>
</protein>
<keyword evidence="1" id="KW-0732">Signal</keyword>
<keyword evidence="4" id="KW-1185">Reference proteome</keyword>
<dbReference type="SUPFAM" id="SSF51658">
    <property type="entry name" value="Xylose isomerase-like"/>
    <property type="match status" value="1"/>
</dbReference>
<reference evidence="3" key="1">
    <citation type="submission" date="2020-12" db="EMBL/GenBank/DDBJ databases">
        <title>Prauserella sp. ASG 168, a novel actinomycete isolated from cave rock.</title>
        <authorList>
            <person name="Suriyachadkun C."/>
        </authorList>
    </citation>
    <scope>NUCLEOTIDE SEQUENCE</scope>
    <source>
        <strain evidence="3">ASG 168</strain>
    </source>
</reference>
<dbReference type="AlphaFoldDB" id="A0A934V6J8"/>
<dbReference type="PROSITE" id="PS51318">
    <property type="entry name" value="TAT"/>
    <property type="match status" value="1"/>
</dbReference>
<evidence type="ECO:0000313" key="3">
    <source>
        <dbReference type="EMBL" id="MBK1786280.1"/>
    </source>
</evidence>
<dbReference type="RefSeq" id="WP_200319581.1">
    <property type="nucleotide sequence ID" value="NZ_JAENJH010000004.1"/>
</dbReference>
<dbReference type="InterPro" id="IPR036237">
    <property type="entry name" value="Xyl_isomerase-like_sf"/>
</dbReference>